<comment type="subcellular location">
    <subcellularLocation>
        <location evidence="1">Membrane</location>
        <topology evidence="1">Multi-pass membrane protein</topology>
    </subcellularLocation>
</comment>
<feature type="transmembrane region" description="Helical" evidence="7">
    <location>
        <begin position="757"/>
        <end position="779"/>
    </location>
</feature>
<dbReference type="OrthoDB" id="5376140at2759"/>
<dbReference type="AlphaFoldDB" id="J3KIL7"/>
<feature type="compositionally biased region" description="Polar residues" evidence="6">
    <location>
        <begin position="401"/>
        <end position="431"/>
    </location>
</feature>
<feature type="region of interest" description="Disordered" evidence="6">
    <location>
        <begin position="217"/>
        <end position="304"/>
    </location>
</feature>
<keyword evidence="9" id="KW-1185">Reference proteome</keyword>
<feature type="region of interest" description="Disordered" evidence="6">
    <location>
        <begin position="37"/>
        <end position="69"/>
    </location>
</feature>
<sequence length="1219" mass="134102">MALPSQNSSPVKLPETLNGVHAEQAILTPTHTDRCRRCRSVSDKHSTRRGNAASGISGADGLGRREDGASEIGLPAGQVVDGVVLRGNLAASTRQNSRNEDSDDSGGVSRGMKGDLHGLGAGRAADLNMKNDRGAGGTVEQQGRAWNRDPGRKLSSTVMDSDRGAERHINGLGIKAGGEDAKGVELGRADMQNAPVRGREEFPPLSDDKLQPLTRVGENASSDATPNLRGKSTESIAENTTSNGAASPPERPAVQIENSAAVGPEPPTTTTTTTASTKHPLRDSVGSPSSRPRSQTLKLSSEKIRELTSAPDSLCLRSVPADIDHRASRVTSVGERGPVQVPWAESEDGDRFNTDRDNTNMGLALNGKGATQNGSVRRESGSLRQRKPGTSKQRYAEQASDHSVQSSQEQHSFGRQRSQTARMASTPSASSRRLHSPFGVDRQSNNCMSKSRTDRRAPGRLNLEDPVRSGQSAAEPPSPVPAAIPLPPFSIPTYLQLELSSERPSPLYIHQSRTKDFPYESSRVKLERLQNFLLLPPSVEQVLLFGTLACLDSWLYSFTILPLRFCKSILILFQSWAVNLGLEAQYISSFIVQGLGRVWRRRKRSRSTDKRCKPGCDGDYDSLRVKEATSSAISSPVDDNPFQGQDVKSRMDDIQRRMHRHRRSKSVPSALQPNDKADILKGLLMIFTCTILLYFDASRMYHWIRGQAAIKLYVIYNVLEVGDRLFSAIGQDVLECLFSREALERGPDGRSKVLRPFWLFILALFYTVIHSTALFYQVMTLNVAVNSYSNALITLLLSNQFVEIKSTVFKKFEKENLFQLTCADVVERFQLWLMLIIIASRNFVETGAVTFGNALAPFSKPSPTPSTNSTPPASPPMSATSILPQSFTLFPSSIFLSLSSVNSFLPTIGHVLGPFLVVLGSEMLVDWLKHAYINKFNNIRPSIYGRFLDILTKDYYTNAFADQNLNRRLGLPIIPLSCLFFRVSIQTYQMFLTAWLPQSPSLTTQSNATSLSSIHSHYSSTSTANLPSSFPLPTSLSQIGTILETVMSHTMPSPATFIPVFTVILVLLLYVTLLLVKLILGMTLLSFSRARYKRMKLSEREMLHQQQKQTSSQGASILASQTQLLSPPPDSAPPSFSIYANSKPDPTGDTVEGSRRVGGWGAVEVGEGRRRWIYADDPEALRKLKEREERDANKAAKSVGGLHGIGNIRRYEMVAKRIW</sequence>
<dbReference type="PANTHER" id="PTHR13317">
    <property type="entry name" value="TRANSMEMBRANE ANTERIOR POSTERIOR TRANSFORMATION PROTEIN 1 HOMOLOG"/>
    <property type="match status" value="1"/>
</dbReference>
<dbReference type="InParanoid" id="J3KIL7"/>
<evidence type="ECO:0000256" key="7">
    <source>
        <dbReference type="SAM" id="Phobius"/>
    </source>
</evidence>
<feature type="compositionally biased region" description="Basic and acidic residues" evidence="6">
    <location>
        <begin position="451"/>
        <end position="467"/>
    </location>
</feature>
<reference evidence="9" key="1">
    <citation type="journal article" date="2009" name="Genome Res.">
        <title>Comparative genomic analyses of the human fungal pathogens Coccidioides and their relatives.</title>
        <authorList>
            <person name="Sharpton T.J."/>
            <person name="Stajich J.E."/>
            <person name="Rounsley S.D."/>
            <person name="Gardner M.J."/>
            <person name="Wortman J.R."/>
            <person name="Jordar V.S."/>
            <person name="Maiti R."/>
            <person name="Kodira C.D."/>
            <person name="Neafsey D.E."/>
            <person name="Zeng Q."/>
            <person name="Hung C.-Y."/>
            <person name="McMahan C."/>
            <person name="Muszewska A."/>
            <person name="Grynberg M."/>
            <person name="Mandel M.A."/>
            <person name="Kellner E.M."/>
            <person name="Barker B.M."/>
            <person name="Galgiani J.N."/>
            <person name="Orbach M.J."/>
            <person name="Kirkland T.N."/>
            <person name="Cole G.T."/>
            <person name="Henn M.R."/>
            <person name="Birren B.W."/>
            <person name="Taylor J.W."/>
        </authorList>
    </citation>
    <scope>NUCLEOTIDE SEQUENCE [LARGE SCALE GENOMIC DNA]</scope>
    <source>
        <strain evidence="9">RS</strain>
    </source>
</reference>
<evidence type="ECO:0000256" key="6">
    <source>
        <dbReference type="SAM" id="MobiDB-lite"/>
    </source>
</evidence>
<feature type="compositionally biased region" description="Basic and acidic residues" evidence="6">
    <location>
        <begin position="349"/>
        <end position="358"/>
    </location>
</feature>
<feature type="transmembrane region" description="Helical" evidence="7">
    <location>
        <begin position="973"/>
        <end position="996"/>
    </location>
</feature>
<evidence type="ECO:0000256" key="5">
    <source>
        <dbReference type="ARBA" id="ARBA00023136"/>
    </source>
</evidence>
<feature type="compositionally biased region" description="Polar residues" evidence="6">
    <location>
        <begin position="286"/>
        <end position="299"/>
    </location>
</feature>
<feature type="region of interest" description="Disordered" evidence="6">
    <location>
        <begin position="331"/>
        <end position="481"/>
    </location>
</feature>
<dbReference type="InterPro" id="IPR008010">
    <property type="entry name" value="Tatp1"/>
</dbReference>
<proteinExistence type="inferred from homology"/>
<dbReference type="Proteomes" id="UP000001261">
    <property type="component" value="Unassembled WGS sequence"/>
</dbReference>
<dbReference type="VEuPathDB" id="FungiDB:CIMG_01172"/>
<organism evidence="8 9">
    <name type="scientific">Coccidioides immitis (strain RS)</name>
    <name type="common">Valley fever fungus</name>
    <dbReference type="NCBI Taxonomy" id="246410"/>
    <lineage>
        <taxon>Eukaryota</taxon>
        <taxon>Fungi</taxon>
        <taxon>Dikarya</taxon>
        <taxon>Ascomycota</taxon>
        <taxon>Pezizomycotina</taxon>
        <taxon>Eurotiomycetes</taxon>
        <taxon>Eurotiomycetidae</taxon>
        <taxon>Onygenales</taxon>
        <taxon>Onygenaceae</taxon>
        <taxon>Coccidioides</taxon>
    </lineage>
</organism>
<feature type="transmembrane region" description="Helical" evidence="7">
    <location>
        <begin position="1057"/>
        <end position="1087"/>
    </location>
</feature>
<evidence type="ECO:0000256" key="2">
    <source>
        <dbReference type="ARBA" id="ARBA00008803"/>
    </source>
</evidence>
<keyword evidence="3 7" id="KW-0812">Transmembrane</keyword>
<dbReference type="OMA" id="GAERHIN"/>
<evidence type="ECO:0000256" key="4">
    <source>
        <dbReference type="ARBA" id="ARBA00022989"/>
    </source>
</evidence>
<dbReference type="Pfam" id="PF05346">
    <property type="entry name" value="DUF747"/>
    <property type="match status" value="1"/>
</dbReference>
<dbReference type="STRING" id="246410.J3KIL7"/>
<evidence type="ECO:0000313" key="9">
    <source>
        <dbReference type="Proteomes" id="UP000001261"/>
    </source>
</evidence>
<dbReference type="RefSeq" id="XP_001247401.1">
    <property type="nucleotide sequence ID" value="XM_001247400.2"/>
</dbReference>
<dbReference type="KEGG" id="cim:CIMG_01172"/>
<gene>
    <name evidence="8" type="ORF">CIMG_01172</name>
</gene>
<evidence type="ECO:0000256" key="3">
    <source>
        <dbReference type="ARBA" id="ARBA00022692"/>
    </source>
</evidence>
<feature type="compositionally biased region" description="Polar residues" evidence="6">
    <location>
        <begin position="233"/>
        <end position="245"/>
    </location>
</feature>
<reference evidence="9" key="2">
    <citation type="journal article" date="2010" name="Genome Res.">
        <title>Population genomic sequencing of Coccidioides fungi reveals recent hybridization and transposon control.</title>
        <authorList>
            <person name="Neafsey D.E."/>
            <person name="Barker B.M."/>
            <person name="Sharpton T.J."/>
            <person name="Stajich J.E."/>
            <person name="Park D.J."/>
            <person name="Whiston E."/>
            <person name="Hung C.-Y."/>
            <person name="McMahan C."/>
            <person name="White J."/>
            <person name="Sykes S."/>
            <person name="Heiman D."/>
            <person name="Young S."/>
            <person name="Zeng Q."/>
            <person name="Abouelleil A."/>
            <person name="Aftuck L."/>
            <person name="Bessette D."/>
            <person name="Brown A."/>
            <person name="FitzGerald M."/>
            <person name="Lui A."/>
            <person name="Macdonald J.P."/>
            <person name="Priest M."/>
            <person name="Orbach M.J."/>
            <person name="Galgiani J.N."/>
            <person name="Kirkland T.N."/>
            <person name="Cole G.T."/>
            <person name="Birren B.W."/>
            <person name="Henn M.R."/>
            <person name="Taylor J.W."/>
            <person name="Rounsley S.D."/>
        </authorList>
    </citation>
    <scope>GENOME REANNOTATION</scope>
    <source>
        <strain evidence="9">RS</strain>
    </source>
</reference>
<keyword evidence="5 7" id="KW-0472">Membrane</keyword>
<comment type="similarity">
    <text evidence="2">Belongs to the TAPT1 family.</text>
</comment>
<dbReference type="PANTHER" id="PTHR13317:SF4">
    <property type="entry name" value="TRANSMEMBRANE ANTERIOR POSTERIOR TRANSFORMATION PROTEIN 1 HOMOLOG"/>
    <property type="match status" value="1"/>
</dbReference>
<dbReference type="EMBL" id="GG704911">
    <property type="protein sequence ID" value="EAS35818.3"/>
    <property type="molecule type" value="Genomic_DNA"/>
</dbReference>
<dbReference type="GO" id="GO:0005789">
    <property type="term" value="C:endoplasmic reticulum membrane"/>
    <property type="evidence" value="ECO:0007669"/>
    <property type="project" value="TreeGrafter"/>
</dbReference>
<evidence type="ECO:0000313" key="8">
    <source>
        <dbReference type="EMBL" id="EAS35818.3"/>
    </source>
</evidence>
<keyword evidence="4 7" id="KW-1133">Transmembrane helix</keyword>
<name>J3KIL7_COCIM</name>
<accession>J3KIL7</accession>
<evidence type="ECO:0000256" key="1">
    <source>
        <dbReference type="ARBA" id="ARBA00004141"/>
    </source>
</evidence>
<feature type="region of interest" description="Disordered" evidence="6">
    <location>
        <begin position="1123"/>
        <end position="1154"/>
    </location>
</feature>
<protein>
    <submittedName>
        <fullName evidence="8">Cytomegalovirus gH-receptor family protein</fullName>
    </submittedName>
</protein>
<dbReference type="GeneID" id="4565696"/>
<feature type="region of interest" description="Disordered" evidence="6">
    <location>
        <begin position="90"/>
        <end position="164"/>
    </location>
</feature>